<evidence type="ECO:0000313" key="3">
    <source>
        <dbReference type="Proteomes" id="UP001219525"/>
    </source>
</evidence>
<evidence type="ECO:0000256" key="1">
    <source>
        <dbReference type="SAM" id="MobiDB-lite"/>
    </source>
</evidence>
<proteinExistence type="predicted"/>
<organism evidence="2 3">
    <name type="scientific">Mycena pura</name>
    <dbReference type="NCBI Taxonomy" id="153505"/>
    <lineage>
        <taxon>Eukaryota</taxon>
        <taxon>Fungi</taxon>
        <taxon>Dikarya</taxon>
        <taxon>Basidiomycota</taxon>
        <taxon>Agaricomycotina</taxon>
        <taxon>Agaricomycetes</taxon>
        <taxon>Agaricomycetidae</taxon>
        <taxon>Agaricales</taxon>
        <taxon>Marasmiineae</taxon>
        <taxon>Mycenaceae</taxon>
        <taxon>Mycena</taxon>
    </lineage>
</organism>
<sequence length="348" mass="36691">MLIELGQKDNIACLRSREKEKDGLKWGRDGEDGGARVWFRFGSGFEPSEPRKPVMKPVKMLQNVEKKITVQAFCSPEPGVRFGAWKMPNLNPEPRFDPVRFGFEPHVIIAPKSSKPIEYWLSCGRASGRNNITDPSVSGQNVYMKTYTPLFFFVNSGGGLRVVITNHGDENGGGWEEQATWREGTAAAGVGDGKEQRHAAGRGAHAVGRQRAQPAGICNNGGGLAASGVGDGRGSGFELAARHDGGSGNIGHQGPMLPGELTRPDRNADQFQVRAAGSQGSGYVVGRRGSGCSVGCSGQAGRPGSGAGAAAGRQGGRRRAAGGRRGGGREAGQREGGEAARRLENITK</sequence>
<dbReference type="AlphaFoldDB" id="A0AAD6UPN6"/>
<feature type="compositionally biased region" description="Basic and acidic residues" evidence="1">
    <location>
        <begin position="327"/>
        <end position="348"/>
    </location>
</feature>
<dbReference type="EMBL" id="JARJCW010000172">
    <property type="protein sequence ID" value="KAJ7189587.1"/>
    <property type="molecule type" value="Genomic_DNA"/>
</dbReference>
<feature type="region of interest" description="Disordered" evidence="1">
    <location>
        <begin position="297"/>
        <end position="348"/>
    </location>
</feature>
<name>A0AAD6UPN6_9AGAR</name>
<gene>
    <name evidence="2" type="ORF">GGX14DRAFT_408688</name>
</gene>
<dbReference type="Proteomes" id="UP001219525">
    <property type="component" value="Unassembled WGS sequence"/>
</dbReference>
<evidence type="ECO:0000313" key="2">
    <source>
        <dbReference type="EMBL" id="KAJ7189587.1"/>
    </source>
</evidence>
<reference evidence="2" key="1">
    <citation type="submission" date="2023-03" db="EMBL/GenBank/DDBJ databases">
        <title>Massive genome expansion in bonnet fungi (Mycena s.s.) driven by repeated elements and novel gene families across ecological guilds.</title>
        <authorList>
            <consortium name="Lawrence Berkeley National Laboratory"/>
            <person name="Harder C.B."/>
            <person name="Miyauchi S."/>
            <person name="Viragh M."/>
            <person name="Kuo A."/>
            <person name="Thoen E."/>
            <person name="Andreopoulos B."/>
            <person name="Lu D."/>
            <person name="Skrede I."/>
            <person name="Drula E."/>
            <person name="Henrissat B."/>
            <person name="Morin E."/>
            <person name="Kohler A."/>
            <person name="Barry K."/>
            <person name="LaButti K."/>
            <person name="Morin E."/>
            <person name="Salamov A."/>
            <person name="Lipzen A."/>
            <person name="Mereny Z."/>
            <person name="Hegedus B."/>
            <person name="Baldrian P."/>
            <person name="Stursova M."/>
            <person name="Weitz H."/>
            <person name="Taylor A."/>
            <person name="Grigoriev I.V."/>
            <person name="Nagy L.G."/>
            <person name="Martin F."/>
            <person name="Kauserud H."/>
        </authorList>
    </citation>
    <scope>NUCLEOTIDE SEQUENCE</scope>
    <source>
        <strain evidence="2">9144</strain>
    </source>
</reference>
<keyword evidence="3" id="KW-1185">Reference proteome</keyword>
<comment type="caution">
    <text evidence="2">The sequence shown here is derived from an EMBL/GenBank/DDBJ whole genome shotgun (WGS) entry which is preliminary data.</text>
</comment>
<protein>
    <submittedName>
        <fullName evidence="2">Uncharacterized protein</fullName>
    </submittedName>
</protein>
<accession>A0AAD6UPN6</accession>